<keyword evidence="6 7" id="KW-0269">Exonuclease</keyword>
<organism evidence="10 11">
    <name type="scientific">Anaerococcus octavius</name>
    <dbReference type="NCBI Taxonomy" id="54007"/>
    <lineage>
        <taxon>Bacteria</taxon>
        <taxon>Bacillati</taxon>
        <taxon>Bacillota</taxon>
        <taxon>Tissierellia</taxon>
        <taxon>Tissierellales</taxon>
        <taxon>Peptoniphilaceae</taxon>
        <taxon>Anaerococcus</taxon>
    </lineage>
</organism>
<evidence type="ECO:0000259" key="8">
    <source>
        <dbReference type="Pfam" id="PF00149"/>
    </source>
</evidence>
<dbReference type="NCBIfam" id="TIGR00619">
    <property type="entry name" value="sbcd"/>
    <property type="match status" value="1"/>
</dbReference>
<dbReference type="AlphaFoldDB" id="A0A2I1M3K8"/>
<evidence type="ECO:0000256" key="1">
    <source>
        <dbReference type="ARBA" id="ARBA00010555"/>
    </source>
</evidence>
<dbReference type="PANTHER" id="PTHR30337">
    <property type="entry name" value="COMPONENT OF ATP-DEPENDENT DSDNA EXONUCLEASE"/>
    <property type="match status" value="1"/>
</dbReference>
<dbReference type="Pfam" id="PF00149">
    <property type="entry name" value="Metallophos"/>
    <property type="match status" value="1"/>
</dbReference>
<sequence>MRLLHLADLHLGKYIGNYSLIEDQKYAIDQILNIIDEKKVDVVMIAGDIFDTSVASVDGLKLYSDFIDEIIFKRQKPVLAISGNHDSAKRLDINNKFFAEHNYHLYGEYKDEVVSLEDEYGKINFHLIPYISLNQAKVLFDDNIDNFTDLYSYLLKDKSYEGRNVLITHCYANNVGIESEDAYNEGQKPLIIGGSDAMDGHLFLNFDYVALGHLHGKHFVIDPKIRYSGTFMKYSFDETKTSKSVTIVDITDDVNTFDVEIKPLRDFRIIDGKFDDIIKMAKSDDYIKFILEDDHTVDNAMSKLKEIFPHAVQITYKNSGIFNATSDLNLDLENKTTIDLFKEFYKYKMDEEISKEELEIIGRIVE</sequence>
<dbReference type="GO" id="GO:0004519">
    <property type="term" value="F:endonuclease activity"/>
    <property type="evidence" value="ECO:0007669"/>
    <property type="project" value="UniProtKB-KW"/>
</dbReference>
<dbReference type="PANTHER" id="PTHR30337:SF0">
    <property type="entry name" value="NUCLEASE SBCCD SUBUNIT D"/>
    <property type="match status" value="1"/>
</dbReference>
<evidence type="ECO:0000256" key="3">
    <source>
        <dbReference type="ARBA" id="ARBA00013365"/>
    </source>
</evidence>
<evidence type="ECO:0000256" key="4">
    <source>
        <dbReference type="ARBA" id="ARBA00022722"/>
    </source>
</evidence>
<comment type="subunit">
    <text evidence="2 7">Heterodimer of SbcC and SbcD.</text>
</comment>
<evidence type="ECO:0000313" key="10">
    <source>
        <dbReference type="EMBL" id="PKZ14710.1"/>
    </source>
</evidence>
<evidence type="ECO:0000259" key="9">
    <source>
        <dbReference type="Pfam" id="PF12320"/>
    </source>
</evidence>
<protein>
    <recommendedName>
        <fullName evidence="3 7">Nuclease SbcCD subunit D</fullName>
    </recommendedName>
</protein>
<dbReference type="InterPro" id="IPR029052">
    <property type="entry name" value="Metallo-depent_PP-like"/>
</dbReference>
<feature type="domain" description="Nuclease SbcCD subunit D C-terminal" evidence="9">
    <location>
        <begin position="263"/>
        <end position="346"/>
    </location>
</feature>
<comment type="function">
    <text evidence="7">SbcCD cleaves DNA hairpin structures. These structures can inhibit DNA replication and are intermediates in certain DNA recombination reactions. The complex acts as a 3'-&gt;5' double strand exonuclease that can open hairpins. It also has a 5' single-strand endonuclease activity.</text>
</comment>
<dbReference type="InterPro" id="IPR026843">
    <property type="entry name" value="SbcD_C"/>
</dbReference>
<dbReference type="EMBL" id="PKGS01000012">
    <property type="protein sequence ID" value="PKZ14710.1"/>
    <property type="molecule type" value="Genomic_DNA"/>
</dbReference>
<evidence type="ECO:0000256" key="2">
    <source>
        <dbReference type="ARBA" id="ARBA00011322"/>
    </source>
</evidence>
<keyword evidence="7" id="KW-0233">DNA recombination</keyword>
<dbReference type="InterPro" id="IPR004843">
    <property type="entry name" value="Calcineurin-like_PHP"/>
</dbReference>
<keyword evidence="11" id="KW-1185">Reference proteome</keyword>
<evidence type="ECO:0000256" key="5">
    <source>
        <dbReference type="ARBA" id="ARBA00022801"/>
    </source>
</evidence>
<feature type="domain" description="Calcineurin-like phosphoesterase" evidence="8">
    <location>
        <begin position="1"/>
        <end position="216"/>
    </location>
</feature>
<keyword evidence="4 7" id="KW-0540">Nuclease</keyword>
<evidence type="ECO:0000313" key="11">
    <source>
        <dbReference type="Proteomes" id="UP000234335"/>
    </source>
</evidence>
<accession>A0A2I1M3K8</accession>
<dbReference type="RefSeq" id="WP_101541008.1">
    <property type="nucleotide sequence ID" value="NZ_PKGS01000012.1"/>
</dbReference>
<proteinExistence type="inferred from homology"/>
<keyword evidence="7" id="KW-0255">Endonuclease</keyword>
<dbReference type="InterPro" id="IPR050535">
    <property type="entry name" value="DNA_Repair-Maintenance_Comp"/>
</dbReference>
<reference evidence="10 11" key="1">
    <citation type="submission" date="2017-12" db="EMBL/GenBank/DDBJ databases">
        <title>Phylogenetic diversity of female urinary microbiome.</title>
        <authorList>
            <person name="Thomas-White K."/>
            <person name="Wolfe A.J."/>
        </authorList>
    </citation>
    <scope>NUCLEOTIDE SEQUENCE [LARGE SCALE GENOMIC DNA]</scope>
    <source>
        <strain evidence="10 11">UMB0119</strain>
    </source>
</reference>
<dbReference type="InterPro" id="IPR004593">
    <property type="entry name" value="SbcD"/>
</dbReference>
<dbReference type="Gene3D" id="3.60.21.10">
    <property type="match status" value="1"/>
</dbReference>
<dbReference type="SUPFAM" id="SSF56300">
    <property type="entry name" value="Metallo-dependent phosphatases"/>
    <property type="match status" value="1"/>
</dbReference>
<keyword evidence="7" id="KW-0235">DNA replication</keyword>
<keyword evidence="5 7" id="KW-0378">Hydrolase</keyword>
<dbReference type="GO" id="GO:0006260">
    <property type="term" value="P:DNA replication"/>
    <property type="evidence" value="ECO:0007669"/>
    <property type="project" value="UniProtKB-KW"/>
</dbReference>
<dbReference type="InterPro" id="IPR041796">
    <property type="entry name" value="Mre11_N"/>
</dbReference>
<comment type="similarity">
    <text evidence="1 7">Belongs to the SbcD family.</text>
</comment>
<comment type="caution">
    <text evidence="10">The sequence shown here is derived from an EMBL/GenBank/DDBJ whole genome shotgun (WGS) entry which is preliminary data.</text>
</comment>
<dbReference type="GO" id="GO:0006310">
    <property type="term" value="P:DNA recombination"/>
    <property type="evidence" value="ECO:0007669"/>
    <property type="project" value="UniProtKB-KW"/>
</dbReference>
<name>A0A2I1M3K8_9FIRM</name>
<evidence type="ECO:0000256" key="6">
    <source>
        <dbReference type="ARBA" id="ARBA00022839"/>
    </source>
</evidence>
<gene>
    <name evidence="7" type="primary">sbcD</name>
    <name evidence="10" type="ORF">CYJ34_09335</name>
</gene>
<dbReference type="Pfam" id="PF12320">
    <property type="entry name" value="SbcD_C"/>
    <property type="match status" value="1"/>
</dbReference>
<evidence type="ECO:0000256" key="7">
    <source>
        <dbReference type="RuleBase" id="RU363069"/>
    </source>
</evidence>
<dbReference type="Proteomes" id="UP000234335">
    <property type="component" value="Unassembled WGS sequence"/>
</dbReference>
<dbReference type="CDD" id="cd00840">
    <property type="entry name" value="MPP_Mre11_N"/>
    <property type="match status" value="1"/>
</dbReference>
<dbReference type="GO" id="GO:0008408">
    <property type="term" value="F:3'-5' exonuclease activity"/>
    <property type="evidence" value="ECO:0007669"/>
    <property type="project" value="InterPro"/>
</dbReference>